<dbReference type="Proteomes" id="UP000001822">
    <property type="component" value="Chromosome"/>
</dbReference>
<dbReference type="KEGG" id="chu:CHU_1936"/>
<dbReference type="AlphaFoldDB" id="A0A6N4SS16"/>
<organism evidence="1 2">
    <name type="scientific">Cytophaga hutchinsonii (strain ATCC 33406 / DSM 1761 / CIP 103989 / NBRC 15051 / NCIMB 9469 / D465)</name>
    <dbReference type="NCBI Taxonomy" id="269798"/>
    <lineage>
        <taxon>Bacteria</taxon>
        <taxon>Pseudomonadati</taxon>
        <taxon>Bacteroidota</taxon>
        <taxon>Cytophagia</taxon>
        <taxon>Cytophagales</taxon>
        <taxon>Cytophagaceae</taxon>
        <taxon>Cytophaga</taxon>
    </lineage>
</organism>
<proteinExistence type="predicted"/>
<sequence length="221" mass="24280">MNKKYFSFGVVLAIVFGTVLFGCRKGEKGEPGPSGSGSKLSKDGFISGSLEGTKSDESSFDIPFKYEYLKEPSDNFLTVDSDGYKHYNITRYDSTGESYIKLEFRILTYAGQNGSVTEGFGEYATVKTYSKQTGSAIDNFYFGTCYSGSPFIPARVSLTDYYSKNTELELDNLKITSTGNVNFDYSLILDSRDNSSGNNATITGSISVNPYEVVYRTGSPE</sequence>
<keyword evidence="2" id="KW-1185">Reference proteome</keyword>
<evidence type="ECO:0000313" key="2">
    <source>
        <dbReference type="Proteomes" id="UP000001822"/>
    </source>
</evidence>
<name>A0A6N4SS16_CYTH3</name>
<dbReference type="EMBL" id="CP000383">
    <property type="protein sequence ID" value="ABG59202.1"/>
    <property type="molecule type" value="Genomic_DNA"/>
</dbReference>
<dbReference type="RefSeq" id="WP_011585319.1">
    <property type="nucleotide sequence ID" value="NC_008255.1"/>
</dbReference>
<evidence type="ECO:0008006" key="3">
    <source>
        <dbReference type="Google" id="ProtNLM"/>
    </source>
</evidence>
<protein>
    <recommendedName>
        <fullName evidence="3">Lipoprotein</fullName>
    </recommendedName>
</protein>
<evidence type="ECO:0000313" key="1">
    <source>
        <dbReference type="EMBL" id="ABG59202.1"/>
    </source>
</evidence>
<accession>A0A6N4SS16</accession>
<dbReference type="PROSITE" id="PS51257">
    <property type="entry name" value="PROKAR_LIPOPROTEIN"/>
    <property type="match status" value="1"/>
</dbReference>
<gene>
    <name evidence="1" type="ordered locus">CHU_1936</name>
</gene>
<reference evidence="1 2" key="1">
    <citation type="journal article" date="2007" name="Appl. Environ. Microbiol.">
        <title>Genome sequence of the cellulolytic gliding bacterium Cytophaga hutchinsonii.</title>
        <authorList>
            <person name="Xie G."/>
            <person name="Bruce D.C."/>
            <person name="Challacombe J.F."/>
            <person name="Chertkov O."/>
            <person name="Detter J.C."/>
            <person name="Gilna P."/>
            <person name="Han C.S."/>
            <person name="Lucas S."/>
            <person name="Misra M."/>
            <person name="Myers G.L."/>
            <person name="Richardson P."/>
            <person name="Tapia R."/>
            <person name="Thayer N."/>
            <person name="Thompson L.S."/>
            <person name="Brettin T.S."/>
            <person name="Henrissat B."/>
            <person name="Wilson D.B."/>
            <person name="McBride M.J."/>
        </authorList>
    </citation>
    <scope>NUCLEOTIDE SEQUENCE [LARGE SCALE GENOMIC DNA]</scope>
    <source>
        <strain evidence="2">ATCC 33406 / DSM 1761 / CIP 103989 / NBRC 15051 / NCIMB 9469 / D465</strain>
    </source>
</reference>